<dbReference type="InterPro" id="IPR021388">
    <property type="entry name" value="DUF3024"/>
</dbReference>
<evidence type="ECO:0000313" key="1">
    <source>
        <dbReference type="EMBL" id="AKJ96276.1"/>
    </source>
</evidence>
<proteinExistence type="predicted"/>
<name>A0A0G3GBS0_9GAMM</name>
<dbReference type="Pfam" id="PF11225">
    <property type="entry name" value="DUF3024"/>
    <property type="match status" value="1"/>
</dbReference>
<accession>A0A0G3GBS0</accession>
<dbReference type="Proteomes" id="UP000064201">
    <property type="component" value="Chromosome"/>
</dbReference>
<dbReference type="EMBL" id="CP011367">
    <property type="protein sequence ID" value="AKJ96276.1"/>
    <property type="molecule type" value="Genomic_DNA"/>
</dbReference>
<protein>
    <recommendedName>
        <fullName evidence="3">DUF3024 domain-containing protein</fullName>
    </recommendedName>
</protein>
<dbReference type="PATRIC" id="fig|106634.4.peg.2715"/>
<gene>
    <name evidence="1" type="ORF">TVD_13305</name>
</gene>
<reference evidence="1 2" key="1">
    <citation type="submission" date="2015-04" db="EMBL/GenBank/DDBJ databases">
        <title>Complete Sequence for the Genome of the Thioalkalivibrio versutus D301.</title>
        <authorList>
            <person name="Mu T."/>
            <person name="Zhou J."/>
            <person name="Xu X."/>
        </authorList>
    </citation>
    <scope>NUCLEOTIDE SEQUENCE [LARGE SCALE GENOMIC DNA]</scope>
    <source>
        <strain evidence="1 2">D301</strain>
    </source>
</reference>
<dbReference type="KEGG" id="tvr:TVD_13305"/>
<keyword evidence="2" id="KW-1185">Reference proteome</keyword>
<dbReference type="OrthoDB" id="1362002at2"/>
<dbReference type="AlphaFoldDB" id="A0A0G3GBS0"/>
<evidence type="ECO:0008006" key="3">
    <source>
        <dbReference type="Google" id="ProtNLM"/>
    </source>
</evidence>
<sequence>MALSEFERKRVEKVMEAFMERRRPPAHVRDRLDFVWRLEGQSVSLYEVRPLMDDASRIVENPVFKATFVRKSGRWKLYWQRADLKWHGYDPHPELASLEDVLQVVEKDEYACFFG</sequence>
<organism evidence="1 2">
    <name type="scientific">Thioalkalivibrio versutus</name>
    <dbReference type="NCBI Taxonomy" id="106634"/>
    <lineage>
        <taxon>Bacteria</taxon>
        <taxon>Pseudomonadati</taxon>
        <taxon>Pseudomonadota</taxon>
        <taxon>Gammaproteobacteria</taxon>
        <taxon>Chromatiales</taxon>
        <taxon>Ectothiorhodospiraceae</taxon>
        <taxon>Thioalkalivibrio</taxon>
    </lineage>
</organism>
<evidence type="ECO:0000313" key="2">
    <source>
        <dbReference type="Proteomes" id="UP000064201"/>
    </source>
</evidence>
<dbReference type="STRING" id="106634.TVD_13305"/>
<dbReference type="RefSeq" id="WP_047251821.1">
    <property type="nucleotide sequence ID" value="NZ_CP011367.1"/>
</dbReference>